<name>A0AAI9J5A5_BORPT</name>
<proteinExistence type="predicted"/>
<gene>
    <name evidence="2" type="ORF">L566_2546</name>
</gene>
<sequence>MRRRRAGRAAGIMAVVRYDIPGALMSDSLVFHTDLPGLADGPWHGGELAMQERAGARERMAQLGPRVIRDYMPQQHRDFFAQLPFMLLATVDAQGDPWASVLEGPPGFAHSPDERTLRLDAWPAGDDPARAGLAHGAGVGMLGIELSTRRRNRVNGHVAALDGQGFCVAVTQSFGNCPQYIQTRHARQAAPAPQPARWLAGLDAAARTLVGQADTLFVASYARQAGPHAVDVSHRGGPPGFVHLRGDTLTMPDFSGNRFFNTLGNLLANPRAGLVFVDFARGDLLQLCGRAEVLAEAGAPAAYPGAQRLWRVHVERAVRRPAALGLRAGFGEYAAQLAAVGQWAGEPPA</sequence>
<dbReference type="Proteomes" id="UP000018679">
    <property type="component" value="Unassembled WGS sequence"/>
</dbReference>
<protein>
    <submittedName>
        <fullName evidence="2">Pyridoxamine 5'-phosphate oxidase family protein</fullName>
    </submittedName>
</protein>
<evidence type="ECO:0000259" key="1">
    <source>
        <dbReference type="Pfam" id="PF01243"/>
    </source>
</evidence>
<dbReference type="AlphaFoldDB" id="A0AAI9J5A5"/>
<evidence type="ECO:0000313" key="3">
    <source>
        <dbReference type="Proteomes" id="UP000018679"/>
    </source>
</evidence>
<reference evidence="2 3" key="1">
    <citation type="journal article" date="2013" name="Genome Announc.">
        <title>Genome Sequences of 28 Bordetella pertussis U.S. Outbreak Strains Dating from 2010 to 2012.</title>
        <authorList>
            <person name="Harvill E.T."/>
            <person name="Goodfield L.L."/>
            <person name="Ivanov Y."/>
            <person name="Meyer J.A."/>
            <person name="Newth C."/>
            <person name="Cassiday P."/>
            <person name="Tondella M.L."/>
            <person name="Liao P."/>
            <person name="Zimmerman J."/>
            <person name="Meert K."/>
            <person name="Wessel D."/>
            <person name="Berger J."/>
            <person name="Dean J.M."/>
            <person name="Holubkov R."/>
            <person name="Burr J."/>
            <person name="Liu T."/>
            <person name="Brinkac L."/>
            <person name="Kim M."/>
            <person name="Losada L."/>
        </authorList>
    </citation>
    <scope>NUCLEOTIDE SEQUENCE [LARGE SCALE GENOMIC DNA]</scope>
    <source>
        <strain evidence="2 3">CHLA-26</strain>
    </source>
</reference>
<accession>A0AAI9J5A5</accession>
<dbReference type="PANTHER" id="PTHR42815:SF2">
    <property type="entry name" value="FAD-BINDING, PUTATIVE (AFU_ORTHOLOGUE AFUA_6G07600)-RELATED"/>
    <property type="match status" value="1"/>
</dbReference>
<dbReference type="EMBL" id="AXSB02000006">
    <property type="protein sequence ID" value="ETH32601.1"/>
    <property type="molecule type" value="Genomic_DNA"/>
</dbReference>
<evidence type="ECO:0000313" key="2">
    <source>
        <dbReference type="EMBL" id="ETH32601.1"/>
    </source>
</evidence>
<dbReference type="SUPFAM" id="SSF50475">
    <property type="entry name" value="FMN-binding split barrel"/>
    <property type="match status" value="2"/>
</dbReference>
<comment type="caution">
    <text evidence="2">The sequence shown here is derived from an EMBL/GenBank/DDBJ whole genome shotgun (WGS) entry which is preliminary data.</text>
</comment>
<dbReference type="Pfam" id="PF01243">
    <property type="entry name" value="PNPOx_N"/>
    <property type="match status" value="2"/>
</dbReference>
<organism evidence="2 3">
    <name type="scientific">Bordetella pertussis CHLA-26</name>
    <dbReference type="NCBI Taxonomy" id="1331284"/>
    <lineage>
        <taxon>Bacteria</taxon>
        <taxon>Pseudomonadati</taxon>
        <taxon>Pseudomonadota</taxon>
        <taxon>Betaproteobacteria</taxon>
        <taxon>Burkholderiales</taxon>
        <taxon>Alcaligenaceae</taxon>
        <taxon>Bordetella</taxon>
    </lineage>
</organism>
<dbReference type="InterPro" id="IPR012349">
    <property type="entry name" value="Split_barrel_FMN-bd"/>
</dbReference>
<dbReference type="InterPro" id="IPR011576">
    <property type="entry name" value="Pyridox_Oxase_N"/>
</dbReference>
<dbReference type="PANTHER" id="PTHR42815">
    <property type="entry name" value="FAD-BINDING, PUTATIVE (AFU_ORTHOLOGUE AFUA_6G07600)-RELATED"/>
    <property type="match status" value="1"/>
</dbReference>
<feature type="domain" description="Pyridoxamine 5'-phosphate oxidase N-terminal" evidence="1">
    <location>
        <begin position="202"/>
        <end position="303"/>
    </location>
</feature>
<feature type="domain" description="Pyridoxamine 5'-phosphate oxidase N-terminal" evidence="1">
    <location>
        <begin position="72"/>
        <end position="162"/>
    </location>
</feature>
<dbReference type="Gene3D" id="2.30.110.10">
    <property type="entry name" value="Electron Transport, Fmn-binding Protein, Chain A"/>
    <property type="match status" value="2"/>
</dbReference>